<dbReference type="Proteomes" id="UP000033852">
    <property type="component" value="Unassembled WGS sequence"/>
</dbReference>
<dbReference type="Gene3D" id="2.60.40.420">
    <property type="entry name" value="Cupredoxins - blue copper proteins"/>
    <property type="match status" value="1"/>
</dbReference>
<dbReference type="STRING" id="1618607.UY86_C0004G0020"/>
<dbReference type="SUPFAM" id="SSF49503">
    <property type="entry name" value="Cupredoxins"/>
    <property type="match status" value="1"/>
</dbReference>
<proteinExistence type="predicted"/>
<evidence type="ECO:0000313" key="3">
    <source>
        <dbReference type="Proteomes" id="UP000033852"/>
    </source>
</evidence>
<keyword evidence="1" id="KW-0812">Transmembrane</keyword>
<accession>A0A0G1Y3B9</accession>
<evidence type="ECO:0000256" key="1">
    <source>
        <dbReference type="SAM" id="Phobius"/>
    </source>
</evidence>
<sequence length="152" mass="16267">MTNTSWAIVIIVVLVLAGLVWWYYQPAESAPTPATTSSVNAPPANSAPVGATVTHGSNGFSPQEVTIARGGTVTWVDDGDNEMEVASAQHPTHSVYDGTTRDQHCAAGYTGVKPLDQCTKGDTYSFTFDNVGTWGYHNHRDVSHFGKVIVVE</sequence>
<reference evidence="2 3" key="1">
    <citation type="journal article" date="2015" name="Nature">
        <title>rRNA introns, odd ribosomes, and small enigmatic genomes across a large radiation of phyla.</title>
        <authorList>
            <person name="Brown C.T."/>
            <person name="Hug L.A."/>
            <person name="Thomas B.C."/>
            <person name="Sharon I."/>
            <person name="Castelle C.J."/>
            <person name="Singh A."/>
            <person name="Wilkins M.J."/>
            <person name="Williams K.H."/>
            <person name="Banfield J.F."/>
        </authorList>
    </citation>
    <scope>NUCLEOTIDE SEQUENCE [LARGE SCALE GENOMIC DNA]</scope>
</reference>
<dbReference type="EMBL" id="LCRR01000004">
    <property type="protein sequence ID" value="KKW37691.1"/>
    <property type="molecule type" value="Genomic_DNA"/>
</dbReference>
<protein>
    <submittedName>
        <fullName evidence="2">Plastocyanin</fullName>
    </submittedName>
</protein>
<name>A0A0G1Y3B9_9BACT</name>
<comment type="caution">
    <text evidence="2">The sequence shown here is derived from an EMBL/GenBank/DDBJ whole genome shotgun (WGS) entry which is preliminary data.</text>
</comment>
<keyword evidence="1" id="KW-0472">Membrane</keyword>
<dbReference type="InterPro" id="IPR008972">
    <property type="entry name" value="Cupredoxin"/>
</dbReference>
<keyword evidence="1" id="KW-1133">Transmembrane helix</keyword>
<gene>
    <name evidence="2" type="ORF">UY86_C0004G0020</name>
</gene>
<evidence type="ECO:0000313" key="2">
    <source>
        <dbReference type="EMBL" id="KKW37691.1"/>
    </source>
</evidence>
<organism evidence="2 3">
    <name type="scientific">Candidatus Adlerbacteria bacterium GW2011_GWB1_54_7</name>
    <dbReference type="NCBI Taxonomy" id="1618607"/>
    <lineage>
        <taxon>Bacteria</taxon>
        <taxon>Candidatus Adleribacteriota</taxon>
    </lineage>
</organism>
<dbReference type="AlphaFoldDB" id="A0A0G1Y3B9"/>
<feature type="transmembrane region" description="Helical" evidence="1">
    <location>
        <begin position="6"/>
        <end position="24"/>
    </location>
</feature>